<feature type="chain" id="PRO_5039058138" evidence="1">
    <location>
        <begin position="24"/>
        <end position="289"/>
    </location>
</feature>
<evidence type="ECO:0000313" key="4">
    <source>
        <dbReference type="Proteomes" id="UP000239814"/>
    </source>
</evidence>
<gene>
    <name evidence="3" type="ORF">C6V83_07435</name>
</gene>
<dbReference type="Gene3D" id="3.40.190.120">
    <property type="entry name" value="Osmoprotection protein (prox), domain 2"/>
    <property type="match status" value="1"/>
</dbReference>
<name>A0A2S0KEN2_9ACTN</name>
<sequence length="289" mass="29276">MSHPLRLLISCVIVVTTVLGLTACGDDAPPPLLIGSSDDPAMRAAAAVYAAGLTRAGTPATTAGAPVGSDAKLMESITTGEVDLFPAFTGDLLTQLSAHPSAMAGEELLAEVARALPQGVAVGDPTGVSNRPQLVVSSELRERYGVATLQDCAAFPPGLPLVVVDHDLPEQTLSAFEVCRPGPVERVDDVQAVLNRVLTGQALGVLPALETAGAAEVHGISALKSDGAPRAQDLVPVYRSAALGKSALRALGRIAGELSTADLAAMADRVANGEDPGAVAAGWFGDGHS</sequence>
<reference evidence="3 4" key="1">
    <citation type="submission" date="2018-03" db="EMBL/GenBank/DDBJ databases">
        <title>Characteristics and genome of n-alkane degrading marine bacteria Gordonia iterans isolated from crude oil contaminated in Tae-an, South Korea.</title>
        <authorList>
            <person name="Lee S.-S."/>
            <person name="Kim H."/>
        </authorList>
    </citation>
    <scope>NUCLEOTIDE SEQUENCE [LARGE SCALE GENOMIC DNA]</scope>
    <source>
        <strain evidence="3 4">Co17</strain>
    </source>
</reference>
<dbReference type="Pfam" id="PF04069">
    <property type="entry name" value="OpuAC"/>
    <property type="match status" value="1"/>
</dbReference>
<organism evidence="3 4">
    <name type="scientific">Gordonia iterans</name>
    <dbReference type="NCBI Taxonomy" id="1004901"/>
    <lineage>
        <taxon>Bacteria</taxon>
        <taxon>Bacillati</taxon>
        <taxon>Actinomycetota</taxon>
        <taxon>Actinomycetes</taxon>
        <taxon>Mycobacteriales</taxon>
        <taxon>Gordoniaceae</taxon>
        <taxon>Gordonia</taxon>
    </lineage>
</organism>
<feature type="domain" description="ABC-type glycine betaine transport system substrate-binding" evidence="2">
    <location>
        <begin position="32"/>
        <end position="284"/>
    </location>
</feature>
<accession>A0A2S0KEN2</accession>
<dbReference type="InterPro" id="IPR007210">
    <property type="entry name" value="ABC_Gly_betaine_transp_sub-bd"/>
</dbReference>
<dbReference type="Proteomes" id="UP000239814">
    <property type="component" value="Chromosome"/>
</dbReference>
<protein>
    <submittedName>
        <fullName evidence="3">ABC transporter substrate-binding protein</fullName>
    </submittedName>
</protein>
<evidence type="ECO:0000259" key="2">
    <source>
        <dbReference type="Pfam" id="PF04069"/>
    </source>
</evidence>
<evidence type="ECO:0000313" key="3">
    <source>
        <dbReference type="EMBL" id="AVM00135.1"/>
    </source>
</evidence>
<keyword evidence="4" id="KW-1185">Reference proteome</keyword>
<dbReference type="GO" id="GO:0022857">
    <property type="term" value="F:transmembrane transporter activity"/>
    <property type="evidence" value="ECO:0007669"/>
    <property type="project" value="InterPro"/>
</dbReference>
<dbReference type="OrthoDB" id="4567439at2"/>
<dbReference type="KEGG" id="git:C6V83_07435"/>
<evidence type="ECO:0000256" key="1">
    <source>
        <dbReference type="SAM" id="SignalP"/>
    </source>
</evidence>
<dbReference type="EMBL" id="CP027433">
    <property type="protein sequence ID" value="AVM00135.1"/>
    <property type="molecule type" value="Genomic_DNA"/>
</dbReference>
<dbReference type="AlphaFoldDB" id="A0A2S0KEN2"/>
<keyword evidence="1" id="KW-0732">Signal</keyword>
<dbReference type="RefSeq" id="WP_105941866.1">
    <property type="nucleotide sequence ID" value="NZ_CP027433.1"/>
</dbReference>
<feature type="signal peptide" evidence="1">
    <location>
        <begin position="1"/>
        <end position="23"/>
    </location>
</feature>
<dbReference type="SUPFAM" id="SSF53850">
    <property type="entry name" value="Periplasmic binding protein-like II"/>
    <property type="match status" value="1"/>
</dbReference>
<dbReference type="GO" id="GO:0043190">
    <property type="term" value="C:ATP-binding cassette (ABC) transporter complex"/>
    <property type="evidence" value="ECO:0007669"/>
    <property type="project" value="InterPro"/>
</dbReference>
<dbReference type="PROSITE" id="PS51257">
    <property type="entry name" value="PROKAR_LIPOPROTEIN"/>
    <property type="match status" value="1"/>
</dbReference>
<dbReference type="Gene3D" id="3.40.190.10">
    <property type="entry name" value="Periplasmic binding protein-like II"/>
    <property type="match status" value="1"/>
</dbReference>
<proteinExistence type="predicted"/>